<dbReference type="SUPFAM" id="SSF81301">
    <property type="entry name" value="Nucleotidyltransferase"/>
    <property type="match status" value="1"/>
</dbReference>
<dbReference type="PROSITE" id="PS51671">
    <property type="entry name" value="ACT"/>
    <property type="match status" value="2"/>
</dbReference>
<dbReference type="Pfam" id="PF24931">
    <property type="entry name" value="ACT_ACR9_3rd"/>
    <property type="match status" value="1"/>
</dbReference>
<comment type="cofactor">
    <cofactor evidence="7">
        <name>Mg(2+)</name>
        <dbReference type="ChEBI" id="CHEBI:18420"/>
    </cofactor>
</comment>
<evidence type="ECO:0000256" key="5">
    <source>
        <dbReference type="ARBA" id="ARBA00022842"/>
    </source>
</evidence>
<evidence type="ECO:0000256" key="7">
    <source>
        <dbReference type="HAMAP-Rule" id="MF_00277"/>
    </source>
</evidence>
<evidence type="ECO:0000313" key="10">
    <source>
        <dbReference type="EMBL" id="QDO96686.1"/>
    </source>
</evidence>
<evidence type="ECO:0000259" key="8">
    <source>
        <dbReference type="PROSITE" id="PS51671"/>
    </source>
</evidence>
<keyword evidence="11" id="KW-1185">Reference proteome</keyword>
<dbReference type="PIRSF" id="PIRSF006288">
    <property type="entry name" value="PII_uridyltransf"/>
    <property type="match status" value="1"/>
</dbReference>
<dbReference type="Proteomes" id="UP000317496">
    <property type="component" value="Chromosome"/>
</dbReference>
<accession>A0A516GYU0</accession>
<dbReference type="CDD" id="cd05401">
    <property type="entry name" value="NT_GlnE_GlnD_like"/>
    <property type="match status" value="1"/>
</dbReference>
<dbReference type="NCBIfam" id="NF003467">
    <property type="entry name" value="PRK05092.1"/>
    <property type="match status" value="1"/>
</dbReference>
<reference evidence="10 11" key="1">
    <citation type="submission" date="2019-07" db="EMBL/GenBank/DDBJ databases">
        <title>Genome sequencing for Ferrovibrio sp. K5.</title>
        <authorList>
            <person name="Park S.-J."/>
        </authorList>
    </citation>
    <scope>NUCLEOTIDE SEQUENCE [LARGE SCALE GENOMIC DNA]</scope>
    <source>
        <strain evidence="10 11">K5</strain>
    </source>
</reference>
<dbReference type="SUPFAM" id="SSF81891">
    <property type="entry name" value="Poly A polymerase C-terminal region-like"/>
    <property type="match status" value="1"/>
</dbReference>
<dbReference type="Gene3D" id="3.30.70.260">
    <property type="match status" value="2"/>
</dbReference>
<evidence type="ECO:0000256" key="3">
    <source>
        <dbReference type="ARBA" id="ARBA00022737"/>
    </source>
</evidence>
<dbReference type="KEGG" id="fer:FNB15_05055"/>
<comment type="caution">
    <text evidence="7">Lacks conserved residue(s) required for the propagation of feature annotation.</text>
</comment>
<dbReference type="CDD" id="cd00077">
    <property type="entry name" value="HDc"/>
    <property type="match status" value="1"/>
</dbReference>
<keyword evidence="6 7" id="KW-0511">Multifunctional enzyme</keyword>
<dbReference type="Pfam" id="PF01966">
    <property type="entry name" value="HD"/>
    <property type="match status" value="1"/>
</dbReference>
<protein>
    <recommendedName>
        <fullName evidence="7">Bifunctional uridylyltransferase/uridylyl-removing enzyme</fullName>
        <shortName evidence="7">UTase/UR</shortName>
    </recommendedName>
    <alternativeName>
        <fullName evidence="7">Bifunctional [protein-PII] modification enzyme</fullName>
    </alternativeName>
    <alternativeName>
        <fullName evidence="7">Bifunctional nitrogen sensor protein</fullName>
    </alternativeName>
    <domain>
        <recommendedName>
            <fullName evidence="7">[Protein-PII] uridylyltransferase</fullName>
            <shortName evidence="7">PII uridylyltransferase</shortName>
            <shortName evidence="7">UTase</shortName>
            <ecNumber evidence="7">2.7.7.59</ecNumber>
        </recommendedName>
    </domain>
    <domain>
        <recommendedName>
            <fullName evidence="7">[Protein-PII]-UMP uridylyl-removing enzyme</fullName>
            <shortName evidence="7">UR</shortName>
            <ecNumber evidence="7">3.1.4.-</ecNumber>
        </recommendedName>
    </domain>
</protein>
<feature type="domain" description="ACT" evidence="8">
    <location>
        <begin position="843"/>
        <end position="923"/>
    </location>
</feature>
<feature type="domain" description="ACT" evidence="8">
    <location>
        <begin position="731"/>
        <end position="812"/>
    </location>
</feature>
<dbReference type="HAMAP" id="MF_00277">
    <property type="entry name" value="PII_uridylyl_transf"/>
    <property type="match status" value="1"/>
</dbReference>
<evidence type="ECO:0000259" key="9">
    <source>
        <dbReference type="PROSITE" id="PS51831"/>
    </source>
</evidence>
<evidence type="ECO:0000256" key="2">
    <source>
        <dbReference type="ARBA" id="ARBA00022695"/>
    </source>
</evidence>
<proteinExistence type="inferred from homology"/>
<dbReference type="Pfam" id="PF01909">
    <property type="entry name" value="NTP_transf_2"/>
    <property type="match status" value="1"/>
</dbReference>
<dbReference type="GO" id="GO:0006808">
    <property type="term" value="P:regulation of nitrogen utilization"/>
    <property type="evidence" value="ECO:0007669"/>
    <property type="project" value="UniProtKB-UniRule"/>
</dbReference>
<dbReference type="InterPro" id="IPR045865">
    <property type="entry name" value="ACT-like_dom_sf"/>
</dbReference>
<dbReference type="EMBL" id="CP041636">
    <property type="protein sequence ID" value="QDO96686.1"/>
    <property type="molecule type" value="Genomic_DNA"/>
</dbReference>
<dbReference type="EC" id="2.7.7.59" evidence="7"/>
<dbReference type="OrthoDB" id="9758038at2"/>
<dbReference type="PANTHER" id="PTHR47320:SF1">
    <property type="entry name" value="BIFUNCTIONAL URIDYLYLTRANSFERASE_URIDYLYL-REMOVING ENZYME"/>
    <property type="match status" value="1"/>
</dbReference>
<comment type="function">
    <text evidence="7">Modifies, by uridylylation and deuridylylation, the PII regulatory proteins (GlnB and homologs), in response to the nitrogen status of the cell that GlnD senses through the glutamine level. Under low glutamine levels, catalyzes the conversion of the PII proteins and UTP to PII-UMP and PPi, while under higher glutamine levels, GlnD hydrolyzes PII-UMP to PII and UMP (deuridylylation). Thus, controls uridylylation state and activity of the PII proteins, and plays an important role in the regulation of nitrogen metabolism.</text>
</comment>
<feature type="domain" description="HD" evidence="9">
    <location>
        <begin position="491"/>
        <end position="613"/>
    </location>
</feature>
<dbReference type="InterPro" id="IPR043519">
    <property type="entry name" value="NT_sf"/>
</dbReference>
<dbReference type="EC" id="3.1.4.-" evidence="7"/>
<comment type="similarity">
    <text evidence="7">Belongs to the GlnD family.</text>
</comment>
<comment type="domain">
    <text evidence="7">Has four distinct domains: an N-terminal nucleotidyltransferase (NT) domain responsible for UTase activity, a central HD domain that encodes UR activity, and two C-terminal ACT domains that seem to have a role in glutamine sensing.</text>
</comment>
<dbReference type="Gene3D" id="3.30.460.10">
    <property type="entry name" value="Beta Polymerase, domain 2"/>
    <property type="match status" value="1"/>
</dbReference>
<dbReference type="InterPro" id="IPR002934">
    <property type="entry name" value="Polymerase_NTP_transf_dom"/>
</dbReference>
<dbReference type="Gene3D" id="1.10.3090.10">
    <property type="entry name" value="cca-adding enzyme, domain 2"/>
    <property type="match status" value="1"/>
</dbReference>
<name>A0A516GYU0_9PROT</name>
<keyword evidence="4 7" id="KW-0378">Hydrolase</keyword>
<dbReference type="SUPFAM" id="SSF81593">
    <property type="entry name" value="Nucleotidyltransferase substrate binding subunit/domain"/>
    <property type="match status" value="1"/>
</dbReference>
<dbReference type="Pfam" id="PF01842">
    <property type="entry name" value="ACT"/>
    <property type="match status" value="1"/>
</dbReference>
<evidence type="ECO:0000313" key="11">
    <source>
        <dbReference type="Proteomes" id="UP000317496"/>
    </source>
</evidence>
<sequence>MYLRPQIADPRAIIDRRALTLQLDALGGEGKHGSAEQRKQALVLLKAALGQGRQVIQQRFQSGTPALPTRQAFAYLVDQIIRLVHDFTVNRVYRLPNPTAAEKLSVVAVGGYGRGEMAPFSDVDLLFLFPYKQTPWGEQVVEYMLYLLWDLGLKVGHATRSVDECIRLSLSDVTIRTAILEQRWIWGDQELAAQLKLKFQSEVVAKTGADFIEKKLAERDERHRRMGDSRYVVEPNVKEGKGGLRDLHTLVWINKYLYGIEDSADLVARGLLLPEEQRSFTQAMEFLWAVRIHLHYLANRAEERLTFDMQVEIAKAMGYADRPGRSDVERFMKKYYLVAKEVGDLTRIFAAALEERHKKVAPLAAFRAKIKRAKKIDGFDIAGGRVNVGSETMFEQQPIKMLRLFHLAQEQGLDVHPEALRLVRRHLKLIDGKIRNDPEANRLFMDMLCSKQDPETTLRRLNEAGVFGRFVPDFGRVVAQTQHDMYHTYTVDEHTIRAIGILSRIESGALKEDHPLSVNVIKEVLSRRVLYVAVLLHDIAKGRGGDHSILGEKVADKLGPRFGLTAAETETVGWLVRWHLAMSATAFKRDIADPKTVVDFAQLVQSPERLRLLLCLTVADIRAVGPTIWNGWKGQLLRELYYRAEEYLSGGFSGRRREERIAETKDKVRAGLTDWSKAEIDRLLKRHYENYWYSSDVEMILRHARLMREADAAKRTLTTGTRSDTFRSVTEFTLYAPDHPGLFARVAGAMAAAGANIVDAKIFTTNDGMALDSFYIQDMEGGAFDKPDRLKKLSTAIERALSGDLKLRSAIAPEKPGTTSRTRVFKVAPRVLIDNQASNRYTVVEVNGRDRPGFLYDVTRGLYDLNLTIGSAHIATYGERAVDVFYLQDLTGMKLTDKRRLQQIEKHLMKQITQADDKEKPAAAKAAKAA</sequence>
<evidence type="ECO:0000256" key="4">
    <source>
        <dbReference type="ARBA" id="ARBA00022801"/>
    </source>
</evidence>
<evidence type="ECO:0000256" key="6">
    <source>
        <dbReference type="ARBA" id="ARBA00023268"/>
    </source>
</evidence>
<dbReference type="PROSITE" id="PS51831">
    <property type="entry name" value="HD"/>
    <property type="match status" value="1"/>
</dbReference>
<gene>
    <name evidence="7" type="primary">glnD</name>
    <name evidence="10" type="ORF">FNB15_05055</name>
</gene>
<dbReference type="InterPro" id="IPR010043">
    <property type="entry name" value="UTase/UR"/>
</dbReference>
<feature type="region of interest" description="Uridylyltransferase" evidence="7">
    <location>
        <begin position="1"/>
        <end position="373"/>
    </location>
</feature>
<evidence type="ECO:0000256" key="1">
    <source>
        <dbReference type="ARBA" id="ARBA00022679"/>
    </source>
</evidence>
<dbReference type="InterPro" id="IPR002912">
    <property type="entry name" value="ACT_dom"/>
</dbReference>
<dbReference type="Pfam" id="PF08335">
    <property type="entry name" value="GlnD_UR_UTase"/>
    <property type="match status" value="1"/>
</dbReference>
<dbReference type="CDD" id="cd04899">
    <property type="entry name" value="ACT_ACR-UUR-like_2"/>
    <property type="match status" value="1"/>
</dbReference>
<keyword evidence="5 7" id="KW-0460">Magnesium</keyword>
<dbReference type="PANTHER" id="PTHR47320">
    <property type="entry name" value="BIFUNCTIONAL URIDYLYLTRANSFERASE/URIDYLYL-REMOVING ENZYME"/>
    <property type="match status" value="1"/>
</dbReference>
<keyword evidence="1 7" id="KW-0808">Transferase</keyword>
<dbReference type="AlphaFoldDB" id="A0A516GYU0"/>
<dbReference type="InterPro" id="IPR003607">
    <property type="entry name" value="HD/PDEase_dom"/>
</dbReference>
<dbReference type="SUPFAM" id="SSF55021">
    <property type="entry name" value="ACT-like"/>
    <property type="match status" value="2"/>
</dbReference>
<dbReference type="SMART" id="SM00471">
    <property type="entry name" value="HDc"/>
    <property type="match status" value="1"/>
</dbReference>
<dbReference type="InterPro" id="IPR006674">
    <property type="entry name" value="HD_domain"/>
</dbReference>
<dbReference type="InterPro" id="IPR013546">
    <property type="entry name" value="PII_UdlTrfase/GS_AdlTrfase"/>
</dbReference>
<keyword evidence="2 7" id="KW-0548">Nucleotidyltransferase</keyword>
<organism evidence="10 11">
    <name type="scientific">Ferrovibrio terrae</name>
    <dbReference type="NCBI Taxonomy" id="2594003"/>
    <lineage>
        <taxon>Bacteria</taxon>
        <taxon>Pseudomonadati</taxon>
        <taxon>Pseudomonadota</taxon>
        <taxon>Alphaproteobacteria</taxon>
        <taxon>Rhodospirillales</taxon>
        <taxon>Rhodospirillaceae</taxon>
        <taxon>Ferrovibrio</taxon>
    </lineage>
</organism>
<dbReference type="GO" id="GO:0008081">
    <property type="term" value="F:phosphoric diester hydrolase activity"/>
    <property type="evidence" value="ECO:0007669"/>
    <property type="project" value="UniProtKB-UniRule"/>
</dbReference>
<comment type="catalytic activity">
    <reaction evidence="7">
        <text>[protein-PII]-L-tyrosine + UTP = [protein-PII]-uridylyl-L-tyrosine + diphosphate</text>
        <dbReference type="Rhea" id="RHEA:13673"/>
        <dbReference type="Rhea" id="RHEA-COMP:12147"/>
        <dbReference type="Rhea" id="RHEA-COMP:12148"/>
        <dbReference type="ChEBI" id="CHEBI:33019"/>
        <dbReference type="ChEBI" id="CHEBI:46398"/>
        <dbReference type="ChEBI" id="CHEBI:46858"/>
        <dbReference type="ChEBI" id="CHEBI:90602"/>
        <dbReference type="EC" id="2.7.7.59"/>
    </reaction>
</comment>
<dbReference type="RefSeq" id="WP_144067667.1">
    <property type="nucleotide sequence ID" value="NZ_CP041636.1"/>
</dbReference>
<dbReference type="CDD" id="cd04900">
    <property type="entry name" value="ACT_UUR-like_1"/>
    <property type="match status" value="1"/>
</dbReference>
<comment type="catalytic activity">
    <reaction evidence="7">
        <text>[protein-PII]-uridylyl-L-tyrosine + H2O = [protein-PII]-L-tyrosine + UMP + H(+)</text>
        <dbReference type="Rhea" id="RHEA:48600"/>
        <dbReference type="Rhea" id="RHEA-COMP:12147"/>
        <dbReference type="Rhea" id="RHEA-COMP:12148"/>
        <dbReference type="ChEBI" id="CHEBI:15377"/>
        <dbReference type="ChEBI" id="CHEBI:15378"/>
        <dbReference type="ChEBI" id="CHEBI:46858"/>
        <dbReference type="ChEBI" id="CHEBI:57865"/>
        <dbReference type="ChEBI" id="CHEBI:90602"/>
    </reaction>
</comment>
<dbReference type="GO" id="GO:0008773">
    <property type="term" value="F:[protein-PII] uridylyltransferase activity"/>
    <property type="evidence" value="ECO:0007669"/>
    <property type="project" value="UniProtKB-UniRule"/>
</dbReference>
<comment type="activity regulation">
    <text evidence="7">Uridylyltransferase (UTase) activity is inhibited by glutamine, while glutamine activates uridylyl-removing (UR) activity.</text>
</comment>
<keyword evidence="3" id="KW-0677">Repeat</keyword>
<dbReference type="NCBIfam" id="TIGR01693">
    <property type="entry name" value="UTase_glnD"/>
    <property type="match status" value="1"/>
</dbReference>